<dbReference type="EMBL" id="HBUE01216477">
    <property type="protein sequence ID" value="CAG6537190.1"/>
    <property type="molecule type" value="Transcribed_RNA"/>
</dbReference>
<protein>
    <submittedName>
        <fullName evidence="2">(northern house mosquito) hypothetical protein</fullName>
    </submittedName>
</protein>
<dbReference type="EMBL" id="HBUE01216476">
    <property type="protein sequence ID" value="CAG6537189.1"/>
    <property type="molecule type" value="Transcribed_RNA"/>
</dbReference>
<name>A0A8D8P568_CULPI</name>
<keyword evidence="1" id="KW-0812">Transmembrane</keyword>
<keyword evidence="1" id="KW-0472">Membrane</keyword>
<evidence type="ECO:0000256" key="1">
    <source>
        <dbReference type="SAM" id="Phobius"/>
    </source>
</evidence>
<sequence>MWSDQHSLKSETVGNFLCSAKIFFCGGASFKMFTKKCRHDALINKFIKSFSIATQNQFKKFKWPNFFFLQKSYIFHKIVALALALALDFAPSFSMTQKMPFLVPFMTSKNFKKVV</sequence>
<dbReference type="EMBL" id="HBUE01216475">
    <property type="protein sequence ID" value="CAG6537188.1"/>
    <property type="molecule type" value="Transcribed_RNA"/>
</dbReference>
<dbReference type="EMBL" id="HBUE01323027">
    <property type="protein sequence ID" value="CAG6589191.1"/>
    <property type="molecule type" value="Transcribed_RNA"/>
</dbReference>
<keyword evidence="1" id="KW-1133">Transmembrane helix</keyword>
<reference evidence="2" key="1">
    <citation type="submission" date="2021-05" db="EMBL/GenBank/DDBJ databases">
        <authorList>
            <person name="Alioto T."/>
            <person name="Alioto T."/>
            <person name="Gomez Garrido J."/>
        </authorList>
    </citation>
    <scope>NUCLEOTIDE SEQUENCE</scope>
</reference>
<proteinExistence type="predicted"/>
<dbReference type="EMBL" id="HBUE01323028">
    <property type="protein sequence ID" value="CAG6589192.1"/>
    <property type="molecule type" value="Transcribed_RNA"/>
</dbReference>
<organism evidence="2">
    <name type="scientific">Culex pipiens</name>
    <name type="common">House mosquito</name>
    <dbReference type="NCBI Taxonomy" id="7175"/>
    <lineage>
        <taxon>Eukaryota</taxon>
        <taxon>Metazoa</taxon>
        <taxon>Ecdysozoa</taxon>
        <taxon>Arthropoda</taxon>
        <taxon>Hexapoda</taxon>
        <taxon>Insecta</taxon>
        <taxon>Pterygota</taxon>
        <taxon>Neoptera</taxon>
        <taxon>Endopterygota</taxon>
        <taxon>Diptera</taxon>
        <taxon>Nematocera</taxon>
        <taxon>Culicoidea</taxon>
        <taxon>Culicidae</taxon>
        <taxon>Culicinae</taxon>
        <taxon>Culicini</taxon>
        <taxon>Culex</taxon>
        <taxon>Culex</taxon>
    </lineage>
</organism>
<evidence type="ECO:0000313" key="2">
    <source>
        <dbReference type="EMBL" id="CAG6589191.1"/>
    </source>
</evidence>
<feature type="transmembrane region" description="Helical" evidence="1">
    <location>
        <begin position="73"/>
        <end position="90"/>
    </location>
</feature>
<accession>A0A8D8P568</accession>
<dbReference type="AlphaFoldDB" id="A0A8D8P568"/>
<dbReference type="EMBL" id="HBUE01323029">
    <property type="protein sequence ID" value="CAG6589193.1"/>
    <property type="molecule type" value="Transcribed_RNA"/>
</dbReference>